<protein>
    <submittedName>
        <fullName evidence="2">F-box and associated interaction domains-containing protein</fullName>
    </submittedName>
</protein>
<evidence type="ECO:0000313" key="3">
    <source>
        <dbReference type="Proteomes" id="UP001237642"/>
    </source>
</evidence>
<dbReference type="PANTHER" id="PTHR31672:SF2">
    <property type="entry name" value="F-BOX DOMAIN-CONTAINING PROTEIN"/>
    <property type="match status" value="1"/>
</dbReference>
<accession>A0AAD8LX23</accession>
<dbReference type="InterPro" id="IPR017451">
    <property type="entry name" value="F-box-assoc_interact_dom"/>
</dbReference>
<dbReference type="CDD" id="cd09917">
    <property type="entry name" value="F-box_SF"/>
    <property type="match status" value="1"/>
</dbReference>
<feature type="domain" description="F-box" evidence="1">
    <location>
        <begin position="22"/>
        <end position="72"/>
    </location>
</feature>
<sequence>MDSNIEEQSKKRDCKLHEDKQIHGIDSLPREIALDIFSRLSITSVMQSRSVCRSWQNLSLDRNLVSLHLSRVAERDPLLIFHSDFPTRKHLFFAELSGTNDDVKGIVKKIDIPFSASMPEFTVEGSCKGLLCLCDSLYKDSVYIYNPFTNDYKELPKTRQYTEERVVSGFGYYPETNQYKVIKIVYYKISNTGDQPFCRIRTANNLKSEVLVFSSGGSTWRNIGQVPYCVFRSQGAPFIHGRLHWMALGVYNNVRGLIIISFDLADEKFDEVPRPDFSSPFDCTNYELVSLKGCLSAVAYEYGLYKDMEIWLMKEYNVKESWIKVFKIGGKIPESPSTNLQKPSEIWRNHSIRALVTVLCVLSNGEILIEYKVGRLALYNAITGRYKDLNFKGMPSIFETFVHLGSLNQIDLPVKL</sequence>
<name>A0AAD8LX23_9APIA</name>
<dbReference type="InterPro" id="IPR050796">
    <property type="entry name" value="SCF_F-box_component"/>
</dbReference>
<evidence type="ECO:0000259" key="1">
    <source>
        <dbReference type="PROSITE" id="PS50181"/>
    </source>
</evidence>
<dbReference type="Pfam" id="PF12937">
    <property type="entry name" value="F-box-like"/>
    <property type="match status" value="1"/>
</dbReference>
<dbReference type="SMART" id="SM00256">
    <property type="entry name" value="FBOX"/>
    <property type="match status" value="1"/>
</dbReference>
<dbReference type="PANTHER" id="PTHR31672">
    <property type="entry name" value="BNACNNG10540D PROTEIN"/>
    <property type="match status" value="1"/>
</dbReference>
<dbReference type="SUPFAM" id="SSF81383">
    <property type="entry name" value="F-box domain"/>
    <property type="match status" value="1"/>
</dbReference>
<gene>
    <name evidence="2" type="ORF">POM88_052095</name>
</gene>
<comment type="caution">
    <text evidence="2">The sequence shown here is derived from an EMBL/GenBank/DDBJ whole genome shotgun (WGS) entry which is preliminary data.</text>
</comment>
<organism evidence="2 3">
    <name type="scientific">Heracleum sosnowskyi</name>
    <dbReference type="NCBI Taxonomy" id="360622"/>
    <lineage>
        <taxon>Eukaryota</taxon>
        <taxon>Viridiplantae</taxon>
        <taxon>Streptophyta</taxon>
        <taxon>Embryophyta</taxon>
        <taxon>Tracheophyta</taxon>
        <taxon>Spermatophyta</taxon>
        <taxon>Magnoliopsida</taxon>
        <taxon>eudicotyledons</taxon>
        <taxon>Gunneridae</taxon>
        <taxon>Pentapetalae</taxon>
        <taxon>asterids</taxon>
        <taxon>campanulids</taxon>
        <taxon>Apiales</taxon>
        <taxon>Apiaceae</taxon>
        <taxon>Apioideae</taxon>
        <taxon>apioid superclade</taxon>
        <taxon>Tordylieae</taxon>
        <taxon>Tordyliinae</taxon>
        <taxon>Heracleum</taxon>
    </lineage>
</organism>
<dbReference type="EMBL" id="JAUIZM010000012">
    <property type="protein sequence ID" value="KAK1353730.1"/>
    <property type="molecule type" value="Genomic_DNA"/>
</dbReference>
<keyword evidence="3" id="KW-1185">Reference proteome</keyword>
<reference evidence="2" key="2">
    <citation type="submission" date="2023-05" db="EMBL/GenBank/DDBJ databases">
        <authorList>
            <person name="Schelkunov M.I."/>
        </authorList>
    </citation>
    <scope>NUCLEOTIDE SEQUENCE</scope>
    <source>
        <strain evidence="2">Hsosn_3</strain>
        <tissue evidence="2">Leaf</tissue>
    </source>
</reference>
<dbReference type="Proteomes" id="UP001237642">
    <property type="component" value="Unassembled WGS sequence"/>
</dbReference>
<reference evidence="2" key="1">
    <citation type="submission" date="2023-02" db="EMBL/GenBank/DDBJ databases">
        <title>Genome of toxic invasive species Heracleum sosnowskyi carries increased number of genes despite the absence of recent whole-genome duplications.</title>
        <authorList>
            <person name="Schelkunov M."/>
            <person name="Shtratnikova V."/>
            <person name="Makarenko M."/>
            <person name="Klepikova A."/>
            <person name="Omelchenko D."/>
            <person name="Novikova G."/>
            <person name="Obukhova E."/>
            <person name="Bogdanov V."/>
            <person name="Penin A."/>
            <person name="Logacheva M."/>
        </authorList>
    </citation>
    <scope>NUCLEOTIDE SEQUENCE</scope>
    <source>
        <strain evidence="2">Hsosn_3</strain>
        <tissue evidence="2">Leaf</tissue>
    </source>
</reference>
<dbReference type="AlphaFoldDB" id="A0AAD8LX23"/>
<dbReference type="InterPro" id="IPR036047">
    <property type="entry name" value="F-box-like_dom_sf"/>
</dbReference>
<dbReference type="InterPro" id="IPR013187">
    <property type="entry name" value="F-box-assoc_dom_typ3"/>
</dbReference>
<dbReference type="NCBIfam" id="TIGR01640">
    <property type="entry name" value="F_box_assoc_1"/>
    <property type="match status" value="1"/>
</dbReference>
<dbReference type="InterPro" id="IPR001810">
    <property type="entry name" value="F-box_dom"/>
</dbReference>
<evidence type="ECO:0000313" key="2">
    <source>
        <dbReference type="EMBL" id="KAK1353730.1"/>
    </source>
</evidence>
<proteinExistence type="predicted"/>
<dbReference type="Pfam" id="PF08268">
    <property type="entry name" value="FBA_3"/>
    <property type="match status" value="1"/>
</dbReference>
<dbReference type="PROSITE" id="PS50181">
    <property type="entry name" value="FBOX"/>
    <property type="match status" value="1"/>
</dbReference>
<dbReference type="Gene3D" id="1.20.1280.50">
    <property type="match status" value="1"/>
</dbReference>